<gene>
    <name evidence="3" type="ORF">C2L65_40185</name>
</gene>
<dbReference type="PROSITE" id="PS00061">
    <property type="entry name" value="ADH_SHORT"/>
    <property type="match status" value="1"/>
</dbReference>
<dbReference type="NCBIfam" id="NF009466">
    <property type="entry name" value="PRK12826.1-2"/>
    <property type="match status" value="1"/>
</dbReference>
<sequence length="263" mass="27593">MNIIDLLKPRAGLRVFVSAGAAGIGAAIAEAFVQAQAKVYICDVNAAAVASVKSRLPDLHAGIADVSDRAQVDAVIDDARQKLGGLDVLINNAGIAGPTGAVEDLDPAQWESTVSTNLNSQFYFLRKAVPVLKETSDCASIIAMSSVAGRLGYPFRTPYASTKWAIVGLMKSLAAELGPSNIRVNAILPGVVEGERMSKVIAARADALGISFDAMRDEYLKKISLRRMVTVDDIAAMTLFLASPAGGNITGQAISVDGNVEYL</sequence>
<dbReference type="SUPFAM" id="SSF51735">
    <property type="entry name" value="NAD(P)-binding Rossmann-fold domains"/>
    <property type="match status" value="1"/>
</dbReference>
<organism evidence="3 4">
    <name type="scientific">Paraburkholderia terrae</name>
    <dbReference type="NCBI Taxonomy" id="311230"/>
    <lineage>
        <taxon>Bacteria</taxon>
        <taxon>Pseudomonadati</taxon>
        <taxon>Pseudomonadota</taxon>
        <taxon>Betaproteobacteria</taxon>
        <taxon>Burkholderiales</taxon>
        <taxon>Burkholderiaceae</taxon>
        <taxon>Paraburkholderia</taxon>
    </lineage>
</organism>
<dbReference type="InterPro" id="IPR020904">
    <property type="entry name" value="Sc_DH/Rdtase_CS"/>
</dbReference>
<comment type="similarity">
    <text evidence="1">Belongs to the short-chain dehydrogenases/reductases (SDR) family.</text>
</comment>
<evidence type="ECO:0000256" key="2">
    <source>
        <dbReference type="ARBA" id="ARBA00023002"/>
    </source>
</evidence>
<dbReference type="PANTHER" id="PTHR24321">
    <property type="entry name" value="DEHYDROGENASES, SHORT CHAIN"/>
    <property type="match status" value="1"/>
</dbReference>
<dbReference type="InterPro" id="IPR036291">
    <property type="entry name" value="NAD(P)-bd_dom_sf"/>
</dbReference>
<protein>
    <submittedName>
        <fullName evidence="3">SDR family NAD(P)-dependent oxidoreductase</fullName>
    </submittedName>
</protein>
<dbReference type="EMBL" id="CP026113">
    <property type="protein sequence ID" value="AUT65719.1"/>
    <property type="molecule type" value="Genomic_DNA"/>
</dbReference>
<dbReference type="CDD" id="cd05233">
    <property type="entry name" value="SDR_c"/>
    <property type="match status" value="1"/>
</dbReference>
<dbReference type="Gene3D" id="3.40.50.720">
    <property type="entry name" value="NAD(P)-binding Rossmann-like Domain"/>
    <property type="match status" value="1"/>
</dbReference>
<keyword evidence="2" id="KW-0560">Oxidoreductase</keyword>
<dbReference type="PANTHER" id="PTHR24321:SF15">
    <property type="entry name" value="OXIDOREDUCTASE UCPA"/>
    <property type="match status" value="1"/>
</dbReference>
<proteinExistence type="inferred from homology"/>
<evidence type="ECO:0000313" key="4">
    <source>
        <dbReference type="Proteomes" id="UP000243502"/>
    </source>
</evidence>
<dbReference type="KEGG" id="pter:C2L65_40185"/>
<evidence type="ECO:0000313" key="3">
    <source>
        <dbReference type="EMBL" id="AUT65719.1"/>
    </source>
</evidence>
<reference evidence="3 4" key="1">
    <citation type="submission" date="2018-01" db="EMBL/GenBank/DDBJ databases">
        <title>Species boundaries and ecological features among Paraburkholderia terrae DSMZ17804T, P. hospita DSMZ17164T and P. caribensis DSMZ13236T.</title>
        <authorList>
            <person name="Pratama A.A."/>
        </authorList>
    </citation>
    <scope>NUCLEOTIDE SEQUENCE [LARGE SCALE GENOMIC DNA]</scope>
    <source>
        <strain evidence="3 4">DSM 17804</strain>
    </source>
</reference>
<dbReference type="GO" id="GO:0016491">
    <property type="term" value="F:oxidoreductase activity"/>
    <property type="evidence" value="ECO:0007669"/>
    <property type="project" value="UniProtKB-KW"/>
</dbReference>
<dbReference type="PRINTS" id="PR00081">
    <property type="entry name" value="GDHRDH"/>
</dbReference>
<dbReference type="InterPro" id="IPR002347">
    <property type="entry name" value="SDR_fam"/>
</dbReference>
<accession>A0A2I8F1U0</accession>
<dbReference type="OrthoDB" id="9806974at2"/>
<dbReference type="FunFam" id="3.40.50.720:FF:000084">
    <property type="entry name" value="Short-chain dehydrogenase reductase"/>
    <property type="match status" value="1"/>
</dbReference>
<dbReference type="Pfam" id="PF13561">
    <property type="entry name" value="adh_short_C2"/>
    <property type="match status" value="1"/>
</dbReference>
<dbReference type="AlphaFoldDB" id="A0A2I8F1U0"/>
<name>A0A2I8F1U0_9BURK</name>
<dbReference type="PRINTS" id="PR00080">
    <property type="entry name" value="SDRFAMILY"/>
</dbReference>
<evidence type="ECO:0000256" key="1">
    <source>
        <dbReference type="ARBA" id="ARBA00006484"/>
    </source>
</evidence>
<dbReference type="Proteomes" id="UP000243502">
    <property type="component" value="Chromosome 3"/>
</dbReference>
<dbReference type="RefSeq" id="WP_042305344.1">
    <property type="nucleotide sequence ID" value="NZ_CP026113.1"/>
</dbReference>